<dbReference type="InterPro" id="IPR050572">
    <property type="entry name" value="Fe-S_Ferredoxin"/>
</dbReference>
<organism evidence="6 7">
    <name type="scientific">Planctomicrobium piriforme</name>
    <dbReference type="NCBI Taxonomy" id="1576369"/>
    <lineage>
        <taxon>Bacteria</taxon>
        <taxon>Pseudomonadati</taxon>
        <taxon>Planctomycetota</taxon>
        <taxon>Planctomycetia</taxon>
        <taxon>Planctomycetales</taxon>
        <taxon>Planctomycetaceae</taxon>
        <taxon>Planctomicrobium</taxon>
    </lineage>
</organism>
<dbReference type="InterPro" id="IPR017896">
    <property type="entry name" value="4Fe4S_Fe-S-bd"/>
</dbReference>
<evidence type="ECO:0000259" key="5">
    <source>
        <dbReference type="PROSITE" id="PS51379"/>
    </source>
</evidence>
<proteinExistence type="predicted"/>
<dbReference type="Gene3D" id="3.30.70.20">
    <property type="match status" value="1"/>
</dbReference>
<evidence type="ECO:0000256" key="4">
    <source>
        <dbReference type="ARBA" id="ARBA00023014"/>
    </source>
</evidence>
<dbReference type="GO" id="GO:0051539">
    <property type="term" value="F:4 iron, 4 sulfur cluster binding"/>
    <property type="evidence" value="ECO:0007669"/>
    <property type="project" value="UniProtKB-KW"/>
</dbReference>
<dbReference type="SUPFAM" id="SSF54862">
    <property type="entry name" value="4Fe-4S ferredoxins"/>
    <property type="match status" value="1"/>
</dbReference>
<sequence>MAGKKLTVVISQGQSKNPAQRKLEEELAMRLMVGSDAEVSLVPHLYDMAADHTGLLFLRSIPGDVVVLSWLYPRAARWVLDRQGFRGREGFTLLKEENEEDEELEDAAPAIDAVPAGDIPNRFIYCIDLRLHAQPEPYLEEIHRIAESSSQNLVELTSWIGGQPQADQLKRYLAPQPSNELVSLPSPQDEAPPKRRWYPVIDYSRCTNCMECIDFCLFGVYGVDTLDRILVEAQDNCKKGCPACSRVCPENAIIFPQHKTPAIAGADGEIAGLKIDLSLLFGGTGKNALELAVAERDTELVRDGRDAVGMAIGIPKRQTGRSDKPRDDLDALMDDLDALSL</sequence>
<feature type="domain" description="4Fe-4S ferredoxin-type" evidence="5">
    <location>
        <begin position="197"/>
        <end position="226"/>
    </location>
</feature>
<dbReference type="PANTHER" id="PTHR43687">
    <property type="entry name" value="ADENYLYLSULFATE REDUCTASE, BETA SUBUNIT"/>
    <property type="match status" value="1"/>
</dbReference>
<dbReference type="AlphaFoldDB" id="A0A1I3FHH6"/>
<dbReference type="OrthoDB" id="9778602at2"/>
<dbReference type="PANTHER" id="PTHR43687:SF1">
    <property type="entry name" value="FERREDOXIN III"/>
    <property type="match status" value="1"/>
</dbReference>
<dbReference type="EMBL" id="FOQD01000005">
    <property type="protein sequence ID" value="SFI10636.1"/>
    <property type="molecule type" value="Genomic_DNA"/>
</dbReference>
<name>A0A1I3FHH6_9PLAN</name>
<keyword evidence="1" id="KW-0004">4Fe-4S</keyword>
<reference evidence="7" key="1">
    <citation type="submission" date="2016-10" db="EMBL/GenBank/DDBJ databases">
        <authorList>
            <person name="Varghese N."/>
            <person name="Submissions S."/>
        </authorList>
    </citation>
    <scope>NUCLEOTIDE SEQUENCE [LARGE SCALE GENOMIC DNA]</scope>
    <source>
        <strain evidence="7">DSM 26348</strain>
    </source>
</reference>
<feature type="domain" description="4Fe-4S ferredoxin-type" evidence="5">
    <location>
        <begin position="227"/>
        <end position="258"/>
    </location>
</feature>
<dbReference type="PROSITE" id="PS51379">
    <property type="entry name" value="4FE4S_FER_2"/>
    <property type="match status" value="2"/>
</dbReference>
<evidence type="ECO:0000313" key="6">
    <source>
        <dbReference type="EMBL" id="SFI10636.1"/>
    </source>
</evidence>
<dbReference type="Proteomes" id="UP000199518">
    <property type="component" value="Unassembled WGS sequence"/>
</dbReference>
<keyword evidence="7" id="KW-1185">Reference proteome</keyword>
<gene>
    <name evidence="6" type="ORF">SAMN05421753_105250</name>
</gene>
<dbReference type="RefSeq" id="WP_092049234.1">
    <property type="nucleotide sequence ID" value="NZ_FOQD01000005.1"/>
</dbReference>
<dbReference type="STRING" id="1576369.SAMN05421753_105250"/>
<evidence type="ECO:0000313" key="7">
    <source>
        <dbReference type="Proteomes" id="UP000199518"/>
    </source>
</evidence>
<accession>A0A1I3FHH6</accession>
<keyword evidence="2" id="KW-0479">Metal-binding</keyword>
<dbReference type="GO" id="GO:0046872">
    <property type="term" value="F:metal ion binding"/>
    <property type="evidence" value="ECO:0007669"/>
    <property type="project" value="UniProtKB-KW"/>
</dbReference>
<evidence type="ECO:0000256" key="3">
    <source>
        <dbReference type="ARBA" id="ARBA00023004"/>
    </source>
</evidence>
<keyword evidence="3" id="KW-0408">Iron</keyword>
<evidence type="ECO:0000256" key="1">
    <source>
        <dbReference type="ARBA" id="ARBA00022485"/>
    </source>
</evidence>
<evidence type="ECO:0000256" key="2">
    <source>
        <dbReference type="ARBA" id="ARBA00022723"/>
    </source>
</evidence>
<protein>
    <recommendedName>
        <fullName evidence="5">4Fe-4S ferredoxin-type domain-containing protein</fullName>
    </recommendedName>
</protein>
<keyword evidence="4" id="KW-0411">Iron-sulfur</keyword>